<feature type="domain" description="Transglycosylase SLT" evidence="5">
    <location>
        <begin position="489"/>
        <end position="597"/>
    </location>
</feature>
<dbReference type="InterPro" id="IPR012289">
    <property type="entry name" value="Lytic_TGlycosylase_superhlx_L"/>
</dbReference>
<accession>A0A2W5MFX0</accession>
<evidence type="ECO:0000256" key="4">
    <source>
        <dbReference type="SAM" id="SignalP"/>
    </source>
</evidence>
<feature type="domain" description="Lytic transglycosylase superhelical linker" evidence="6">
    <location>
        <begin position="406"/>
        <end position="464"/>
    </location>
</feature>
<name>A0A2W5MFX0_9GAMM</name>
<dbReference type="Pfam" id="PF14718">
    <property type="entry name" value="SLT_L"/>
    <property type="match status" value="1"/>
</dbReference>
<dbReference type="InterPro" id="IPR008258">
    <property type="entry name" value="Transglycosylase_SLT_dom_1"/>
</dbReference>
<evidence type="ECO:0000313" key="8">
    <source>
        <dbReference type="Proteomes" id="UP000249046"/>
    </source>
</evidence>
<proteinExistence type="inferred from homology"/>
<dbReference type="PROSITE" id="PS00922">
    <property type="entry name" value="TRANSGLYCOSYLASE"/>
    <property type="match status" value="1"/>
</dbReference>
<reference evidence="7 8" key="1">
    <citation type="submission" date="2017-08" db="EMBL/GenBank/DDBJ databases">
        <title>Infants hospitalized years apart are colonized by the same room-sourced microbial strains.</title>
        <authorList>
            <person name="Brooks B."/>
            <person name="Olm M.R."/>
            <person name="Firek B.A."/>
            <person name="Baker R."/>
            <person name="Thomas B.C."/>
            <person name="Morowitz M.J."/>
            <person name="Banfield J.F."/>
        </authorList>
    </citation>
    <scope>NUCLEOTIDE SEQUENCE [LARGE SCALE GENOMIC DNA]</scope>
    <source>
        <strain evidence="7">S2_005_003_R2_42</strain>
    </source>
</reference>
<dbReference type="AlphaFoldDB" id="A0A2W5MFX0"/>
<evidence type="ECO:0000256" key="3">
    <source>
        <dbReference type="SAM" id="MobiDB-lite"/>
    </source>
</evidence>
<dbReference type="CDD" id="cd13401">
    <property type="entry name" value="Slt70-like"/>
    <property type="match status" value="1"/>
</dbReference>
<sequence>MRRFRFLTRLLGVFVVGLPAATAGAAKPDLAAQRAQFPAVLALAERGPADSWKRLAAGLEDYPLFPYLEYTALRRGKSPLQREAVDAYLARFPDTLPARDLRNAYLRQLVTDRDWAGFRGHWQDTPDRDLRCAWQRARIDAGEKPVYAGEIEPLWMQPRATPGTCDPLFEWARGAGVIDDAAVWQRLLAAAEAGNPETAAAIAAYLPPAQRSEGQRIAAAVRDPASVLAKAGSWPDQPRNRDAIAYGLARHARRNSAAAETLWAGLADRFRWDAEQKNRVLNALAVFRSTSYSPDALARLKALPVEAGDDASREWHVRVALAGGDWSETLAALDRLSDTQQADARWRYLRARTLVKLGREREARPLFAALAAEANFHGFLAADWLGAPYAICPLSAEATPAQQQTIAAQPDLARAFEFHALGKLTEARREWDYALTRIEPAERAIAADRAYREGWYDRAVFALSASPETLRLYEQRFPLAQESRVLREARGAGIEPAWAYAIIRAESAWMPDARSHADAYGLMQLLPGVAKQVAQTHKLPYGGAGDLFDPGLNIQLGTRFLAQMARQYSGSPWLASAAYNAGGAPVGRWIDARGTLEPDFFIETIPYKETREYVARVMAFAVIYDWRLNGRVIPLSARLPRVGEAYRAPSDDSTRKAVVCPAPAGAATATPSTAPADAPAPTGGD</sequence>
<evidence type="ECO:0000259" key="6">
    <source>
        <dbReference type="Pfam" id="PF14718"/>
    </source>
</evidence>
<organism evidence="7 8">
    <name type="scientific">Rhodanobacter denitrificans</name>
    <dbReference type="NCBI Taxonomy" id="666685"/>
    <lineage>
        <taxon>Bacteria</taxon>
        <taxon>Pseudomonadati</taxon>
        <taxon>Pseudomonadota</taxon>
        <taxon>Gammaproteobacteria</taxon>
        <taxon>Lysobacterales</taxon>
        <taxon>Rhodanobacteraceae</taxon>
        <taxon>Rhodanobacter</taxon>
    </lineage>
</organism>
<dbReference type="Gene3D" id="1.25.20.10">
    <property type="entry name" value="Bacterial muramidases"/>
    <property type="match status" value="1"/>
</dbReference>
<keyword evidence="2 4" id="KW-0732">Signal</keyword>
<dbReference type="GO" id="GO:0016020">
    <property type="term" value="C:membrane"/>
    <property type="evidence" value="ECO:0007669"/>
    <property type="project" value="InterPro"/>
</dbReference>
<dbReference type="PANTHER" id="PTHR37423:SF5">
    <property type="entry name" value="SOLUBLE LYTIC MUREIN TRANSGLYCOSYLASE"/>
    <property type="match status" value="1"/>
</dbReference>
<dbReference type="PANTHER" id="PTHR37423">
    <property type="entry name" value="SOLUBLE LYTIC MUREIN TRANSGLYCOSYLASE-RELATED"/>
    <property type="match status" value="1"/>
</dbReference>
<dbReference type="GO" id="GO:0004553">
    <property type="term" value="F:hydrolase activity, hydrolyzing O-glycosyl compounds"/>
    <property type="evidence" value="ECO:0007669"/>
    <property type="project" value="InterPro"/>
</dbReference>
<dbReference type="SUPFAM" id="SSF48435">
    <property type="entry name" value="Bacterial muramidases"/>
    <property type="match status" value="1"/>
</dbReference>
<evidence type="ECO:0000256" key="2">
    <source>
        <dbReference type="ARBA" id="ARBA00022729"/>
    </source>
</evidence>
<dbReference type="InterPro" id="IPR037061">
    <property type="entry name" value="Lytic_TGlycoase_superhlx_L_sf"/>
</dbReference>
<dbReference type="GO" id="GO:0042597">
    <property type="term" value="C:periplasmic space"/>
    <property type="evidence" value="ECO:0007669"/>
    <property type="project" value="InterPro"/>
</dbReference>
<evidence type="ECO:0000256" key="1">
    <source>
        <dbReference type="ARBA" id="ARBA00007734"/>
    </source>
</evidence>
<dbReference type="Pfam" id="PF01464">
    <property type="entry name" value="SLT"/>
    <property type="match status" value="1"/>
</dbReference>
<dbReference type="SUPFAM" id="SSF53955">
    <property type="entry name" value="Lysozyme-like"/>
    <property type="match status" value="1"/>
</dbReference>
<feature type="region of interest" description="Disordered" evidence="3">
    <location>
        <begin position="662"/>
        <end position="685"/>
    </location>
</feature>
<evidence type="ECO:0000313" key="7">
    <source>
        <dbReference type="EMBL" id="PZQ16413.1"/>
    </source>
</evidence>
<comment type="caution">
    <text evidence="7">The sequence shown here is derived from an EMBL/GenBank/DDBJ whole genome shotgun (WGS) entry which is preliminary data.</text>
</comment>
<evidence type="ECO:0000259" key="5">
    <source>
        <dbReference type="Pfam" id="PF01464"/>
    </source>
</evidence>
<dbReference type="GO" id="GO:0008933">
    <property type="term" value="F:peptidoglycan lytic transglycosylase activity"/>
    <property type="evidence" value="ECO:0007669"/>
    <property type="project" value="InterPro"/>
</dbReference>
<dbReference type="Proteomes" id="UP000249046">
    <property type="component" value="Unassembled WGS sequence"/>
</dbReference>
<dbReference type="EMBL" id="QFPO01000005">
    <property type="protein sequence ID" value="PZQ16413.1"/>
    <property type="molecule type" value="Genomic_DNA"/>
</dbReference>
<feature type="signal peptide" evidence="4">
    <location>
        <begin position="1"/>
        <end position="25"/>
    </location>
</feature>
<dbReference type="Gene3D" id="1.10.530.10">
    <property type="match status" value="1"/>
</dbReference>
<comment type="similarity">
    <text evidence="1">Belongs to the transglycosylase Slt family.</text>
</comment>
<dbReference type="GO" id="GO:0000270">
    <property type="term" value="P:peptidoglycan metabolic process"/>
    <property type="evidence" value="ECO:0007669"/>
    <property type="project" value="InterPro"/>
</dbReference>
<dbReference type="InterPro" id="IPR023346">
    <property type="entry name" value="Lysozyme-like_dom_sf"/>
</dbReference>
<protein>
    <submittedName>
        <fullName evidence="7">Lytic murein transglycosylase</fullName>
    </submittedName>
</protein>
<feature type="chain" id="PRO_5016017676" evidence="4">
    <location>
        <begin position="26"/>
        <end position="685"/>
    </location>
</feature>
<dbReference type="InterPro" id="IPR008939">
    <property type="entry name" value="Lytic_TGlycosylase_superhlx_U"/>
</dbReference>
<dbReference type="InterPro" id="IPR000189">
    <property type="entry name" value="Transglyc_AS"/>
</dbReference>
<dbReference type="Gene3D" id="1.10.1240.20">
    <property type="entry name" value="Lytic transglycosylase, superhelical linker domain"/>
    <property type="match status" value="1"/>
</dbReference>
<gene>
    <name evidence="7" type="ORF">DI564_07195</name>
</gene>